<evidence type="ECO:0000256" key="7">
    <source>
        <dbReference type="ARBA" id="ARBA00023026"/>
    </source>
</evidence>
<feature type="domain" description="LysM" evidence="14">
    <location>
        <begin position="307"/>
        <end position="352"/>
    </location>
</feature>
<dbReference type="SUPFAM" id="SSF54556">
    <property type="entry name" value="Chitinase insertion domain"/>
    <property type="match status" value="1"/>
</dbReference>
<feature type="compositionally biased region" description="Gly residues" evidence="12">
    <location>
        <begin position="870"/>
        <end position="889"/>
    </location>
</feature>
<gene>
    <name evidence="17" type="ORF">K489DRAFT_251165</name>
</gene>
<dbReference type="InterPro" id="IPR017853">
    <property type="entry name" value="GH"/>
</dbReference>
<dbReference type="InterPro" id="IPR011583">
    <property type="entry name" value="Chitinase_II/V-like_cat"/>
</dbReference>
<evidence type="ECO:0000256" key="5">
    <source>
        <dbReference type="ARBA" id="ARBA00022801"/>
    </source>
</evidence>
<dbReference type="InterPro" id="IPR029070">
    <property type="entry name" value="Chitinase_insertion_sf"/>
</dbReference>
<dbReference type="InterPro" id="IPR001223">
    <property type="entry name" value="Glyco_hydro18_cat"/>
</dbReference>
<evidence type="ECO:0000259" key="14">
    <source>
        <dbReference type="PROSITE" id="PS51782"/>
    </source>
</evidence>
<comment type="catalytic activity">
    <reaction evidence="1">
        <text>Random endo-hydrolysis of N-acetyl-beta-D-glucosaminide (1-&gt;4)-beta-linkages in chitin and chitodextrins.</text>
        <dbReference type="EC" id="3.2.1.14"/>
    </reaction>
</comment>
<dbReference type="PANTHER" id="PTHR47700:SF2">
    <property type="entry name" value="CHITINASE"/>
    <property type="match status" value="1"/>
</dbReference>
<keyword evidence="7" id="KW-0843">Virulence</keyword>
<dbReference type="Gene3D" id="3.20.20.80">
    <property type="entry name" value="Glycosidases"/>
    <property type="match status" value="1"/>
</dbReference>
<dbReference type="GeneID" id="54357758"/>
<dbReference type="GO" id="GO:0008061">
    <property type="term" value="F:chitin binding"/>
    <property type="evidence" value="ECO:0007669"/>
    <property type="project" value="UniProtKB-KW"/>
</dbReference>
<dbReference type="InterPro" id="IPR036779">
    <property type="entry name" value="LysM_dom_sf"/>
</dbReference>
<evidence type="ECO:0000313" key="17">
    <source>
        <dbReference type="RefSeq" id="XP_033458626.1"/>
    </source>
</evidence>
<evidence type="ECO:0000313" key="16">
    <source>
        <dbReference type="Proteomes" id="UP000504637"/>
    </source>
</evidence>
<evidence type="ECO:0000256" key="1">
    <source>
        <dbReference type="ARBA" id="ARBA00000822"/>
    </source>
</evidence>
<dbReference type="InterPro" id="IPR053214">
    <property type="entry name" value="LysM12-like"/>
</dbReference>
<feature type="chain" id="PRO_5026673356" description="chitinase" evidence="13">
    <location>
        <begin position="19"/>
        <end position="1401"/>
    </location>
</feature>
<evidence type="ECO:0000256" key="9">
    <source>
        <dbReference type="ARBA" id="ARBA00023295"/>
    </source>
</evidence>
<dbReference type="Gene3D" id="3.10.350.10">
    <property type="entry name" value="LysM domain"/>
    <property type="match status" value="2"/>
</dbReference>
<dbReference type="Proteomes" id="UP000504637">
    <property type="component" value="Unplaced"/>
</dbReference>
<dbReference type="CDD" id="cd02878">
    <property type="entry name" value="GH18_zymocin_alpha"/>
    <property type="match status" value="1"/>
</dbReference>
<dbReference type="SMART" id="SM00257">
    <property type="entry name" value="LysM"/>
    <property type="match status" value="2"/>
</dbReference>
<dbReference type="OrthoDB" id="73875at2759"/>
<sequence>MSHRVWFLPALAITLLQGQLVYTQSLANNSPCPISCSWSGLSPAAWSYHHSLDELEICNGTVLMEVNIYNDARDAQNQLYFRACTMTGGENEPDVEARSSQYSAVAPDANPRQEPDSHPRLAQRQALSLNDTAPLAAVLYLTERKAGVEADVSAVQLAVKAIGIYVKSSKATDVAMFARVKNIIAGVYVGAQVDALSATDVINKYYDQLSQTPTQSRLAVQTCERSNSTAASQYFGITYGMVNDFAAVQGAVQGWDRAQCLGGDEFKPWTGVRVKQISGTKVSIAPKDSSESAVSPRSRLVARATCSYTQVQSGDGCYAVAQRCGISQSDLQKYNGGGSFCSTLKVGQYVCCSAGNLPDFTPQQNTDGSCFSYTVAANDYCSAIAQAHQMTVQDIIDRNHQTWGWEGCATLYIGMKICLSAGIPPFPANVPNAICGPQANGTQPNSNVNTWANLNMCPLNACCDVFGQCGITSEFCVATPADTGNPGTRQPGTNGCISNCGTNIVTSASPATFERIGYYEAFNFDRPCGHVSVNAIPDRYTIVHWAFASISSTFRPSVSPYEAAWASFKQQTRFKRIVSFGGWTFSTAPSSYNILREGVMPANRQNFANNLASFVQNEGLDGVDIDWEYPGAPDDEGENLPLDSPYSALNYLEFLKLLRAALPSKYSISIALPASYYYLKAFPAREIASLIDYFIYMTYDLHGQWDYGNQFTNPGCPTGNCLRSQVNFTETVSALSMITKAGVPGYKIMLGQPLYGRSFQMSQAGCYTEQCTYTGRASGATAGKCTGTPGYLSNTEIYEIINNGQHKVQQYTSPIAGDILVYDDTQWVSWMSGPTYDGRSNFAKALGLGGTSDWAIDLNITDPNADSAGGSTGGNNGGTSGGNGNTGTGSGVVSVDPAVYQNPSPIISCLAPCTLVMPPWTLPYTTTIQPTPVTTTITNVWPFVSTLSGMVTTTVYVSNVKETVISIPPITTTQIPLYNIPWTQTADSIIPLRSSIPIPPVTLSQESTVITTSGTTTTLRGIYYTYEFGPYPSVPTLQPGQTTTTVAAILFPTGCPACVPVVTIRPGPPPPQCVVGCGTRCQVNCDPTPVPQGSTTQENKPNGCVGAGCSGGGGCVGVCGGTVNGGRGGGGGGGGPPGGNPDPQNEPSSCSPSSTVTDCSVDCNVGPDSNGDATTSCYSTTCSQRVGCRATGTTTTDETTTACPVELPETETAWPGGRIPRLGDGGDFGTIVALGYLQPQQMPMATSSPTACQPRSPPASDVFYLFHETYRSCSGGFCGDTEMQAGIVAGSNWNCDALAAVNFDNTDLSNYPQALGSPEPGTFKYMPATYVLQDTQHVCGTNTLTFTAQCDSTYFVTSEGQGGTAVCASSPDILPAAISGCNADGKIASFTADWRCQGNIC</sequence>
<evidence type="ECO:0000256" key="13">
    <source>
        <dbReference type="SAM" id="SignalP"/>
    </source>
</evidence>
<dbReference type="PANTHER" id="PTHR47700">
    <property type="entry name" value="V CHITINASE, PUTATIVE (AFU_ORTHOLOGUE AFUA_6G13720)-RELATED"/>
    <property type="match status" value="1"/>
</dbReference>
<name>A0A6J3M0M6_9PEZI</name>
<keyword evidence="16" id="KW-1185">Reference proteome</keyword>
<evidence type="ECO:0000256" key="6">
    <source>
        <dbReference type="ARBA" id="ARBA00023024"/>
    </source>
</evidence>
<evidence type="ECO:0000256" key="3">
    <source>
        <dbReference type="ARBA" id="ARBA00012729"/>
    </source>
</evidence>
<dbReference type="PROSITE" id="PS51782">
    <property type="entry name" value="LYSM"/>
    <property type="match status" value="2"/>
</dbReference>
<dbReference type="RefSeq" id="XP_033458626.1">
    <property type="nucleotide sequence ID" value="XM_033599959.1"/>
</dbReference>
<dbReference type="InterPro" id="IPR036861">
    <property type="entry name" value="Endochitinase-like_sf"/>
</dbReference>
<dbReference type="EC" id="3.2.1.14" evidence="3"/>
<feature type="domain" description="LysM" evidence="14">
    <location>
        <begin position="371"/>
        <end position="419"/>
    </location>
</feature>
<feature type="region of interest" description="Disordered" evidence="12">
    <location>
        <begin position="91"/>
        <end position="119"/>
    </location>
</feature>
<protein>
    <recommendedName>
        <fullName evidence="3">chitinase</fullName>
        <ecNumber evidence="3">3.2.1.14</ecNumber>
    </recommendedName>
</protein>
<proteinExistence type="inferred from homology"/>
<reference evidence="17" key="1">
    <citation type="submission" date="2020-01" db="EMBL/GenBank/DDBJ databases">
        <authorList>
            <consortium name="DOE Joint Genome Institute"/>
            <person name="Haridas S."/>
            <person name="Albert R."/>
            <person name="Binder M."/>
            <person name="Bloem J."/>
            <person name="Labutti K."/>
            <person name="Salamov A."/>
            <person name="Andreopoulos B."/>
            <person name="Baker S.E."/>
            <person name="Barry K."/>
            <person name="Bills G."/>
            <person name="Bluhm B.H."/>
            <person name="Cannon C."/>
            <person name="Castanera R."/>
            <person name="Culley D.E."/>
            <person name="Daum C."/>
            <person name="Ezra D."/>
            <person name="Gonzalez J.B."/>
            <person name="Henrissat B."/>
            <person name="Kuo A."/>
            <person name="Liang C."/>
            <person name="Lipzen A."/>
            <person name="Lutzoni F."/>
            <person name="Magnuson J."/>
            <person name="Mondo S."/>
            <person name="Nolan M."/>
            <person name="Ohm R."/>
            <person name="Pangilinan J."/>
            <person name="Park H.-J."/>
            <person name="Ramirez L."/>
            <person name="Alfaro M."/>
            <person name="Sun H."/>
            <person name="Tritt A."/>
            <person name="Yoshinaga Y."/>
            <person name="Zwiers L.-H."/>
            <person name="Turgeon B.G."/>
            <person name="Goodwin S.B."/>
            <person name="Spatafora J.W."/>
            <person name="Crous P.W."/>
            <person name="Grigoriev I.V."/>
        </authorList>
    </citation>
    <scope>NUCLEOTIDE SEQUENCE</scope>
    <source>
        <strain evidence="17">CBS 342.82</strain>
    </source>
</reference>
<organism evidence="17">
    <name type="scientific">Dissoconium aciculare CBS 342.82</name>
    <dbReference type="NCBI Taxonomy" id="1314786"/>
    <lineage>
        <taxon>Eukaryota</taxon>
        <taxon>Fungi</taxon>
        <taxon>Dikarya</taxon>
        <taxon>Ascomycota</taxon>
        <taxon>Pezizomycotina</taxon>
        <taxon>Dothideomycetes</taxon>
        <taxon>Dothideomycetidae</taxon>
        <taxon>Mycosphaerellales</taxon>
        <taxon>Dissoconiaceae</taxon>
        <taxon>Dissoconium</taxon>
    </lineage>
</organism>
<dbReference type="GO" id="GO:0000272">
    <property type="term" value="P:polysaccharide catabolic process"/>
    <property type="evidence" value="ECO:0007669"/>
    <property type="project" value="UniProtKB-KW"/>
</dbReference>
<dbReference type="Pfam" id="PF01476">
    <property type="entry name" value="LysM"/>
    <property type="match status" value="2"/>
</dbReference>
<reference evidence="17" key="2">
    <citation type="submission" date="2020-04" db="EMBL/GenBank/DDBJ databases">
        <authorList>
            <consortium name="NCBI Genome Project"/>
        </authorList>
    </citation>
    <scope>NUCLEOTIDE SEQUENCE</scope>
    <source>
        <strain evidence="17">CBS 342.82</strain>
    </source>
</reference>
<dbReference type="PROSITE" id="PS51910">
    <property type="entry name" value="GH18_2"/>
    <property type="match status" value="1"/>
</dbReference>
<dbReference type="SMART" id="SM00636">
    <property type="entry name" value="Glyco_18"/>
    <property type="match status" value="1"/>
</dbReference>
<keyword evidence="10" id="KW-0624">Polysaccharide degradation</keyword>
<comment type="similarity">
    <text evidence="2">Belongs to the glycosyl hydrolase 18 family. Chitinase class V subfamily.</text>
</comment>
<keyword evidence="8" id="KW-0119">Carbohydrate metabolism</keyword>
<evidence type="ECO:0000256" key="12">
    <source>
        <dbReference type="SAM" id="MobiDB-lite"/>
    </source>
</evidence>
<dbReference type="InterPro" id="IPR018392">
    <property type="entry name" value="LysM"/>
</dbReference>
<keyword evidence="9 11" id="KW-0326">Glycosidase</keyword>
<feature type="signal peptide" evidence="13">
    <location>
        <begin position="1"/>
        <end position="18"/>
    </location>
</feature>
<accession>A0A6J3M0M6</accession>
<dbReference type="Pfam" id="PF00704">
    <property type="entry name" value="Glyco_hydro_18"/>
    <property type="match status" value="1"/>
</dbReference>
<feature type="domain" description="GH18" evidence="15">
    <location>
        <begin position="513"/>
        <end position="875"/>
    </location>
</feature>
<dbReference type="PROSITE" id="PS01095">
    <property type="entry name" value="GH18_1"/>
    <property type="match status" value="1"/>
</dbReference>
<dbReference type="CDD" id="cd00118">
    <property type="entry name" value="LysM"/>
    <property type="match status" value="1"/>
</dbReference>
<dbReference type="GO" id="GO:0008843">
    <property type="term" value="F:endochitinase activity"/>
    <property type="evidence" value="ECO:0007669"/>
    <property type="project" value="UniProtKB-EC"/>
</dbReference>
<reference evidence="17" key="3">
    <citation type="submission" date="2025-08" db="UniProtKB">
        <authorList>
            <consortium name="RefSeq"/>
        </authorList>
    </citation>
    <scope>IDENTIFICATION</scope>
    <source>
        <strain evidence="17">CBS 342.82</strain>
    </source>
</reference>
<feature type="region of interest" description="Disordered" evidence="12">
    <location>
        <begin position="1130"/>
        <end position="1153"/>
    </location>
</feature>
<keyword evidence="4" id="KW-0147">Chitin-binding</keyword>
<feature type="region of interest" description="Disordered" evidence="12">
    <location>
        <begin position="866"/>
        <end position="889"/>
    </location>
</feature>
<dbReference type="SUPFAM" id="SSF54106">
    <property type="entry name" value="LysM domain"/>
    <property type="match status" value="2"/>
</dbReference>
<evidence type="ECO:0000256" key="10">
    <source>
        <dbReference type="ARBA" id="ARBA00023326"/>
    </source>
</evidence>
<keyword evidence="5 11" id="KW-0378">Hydrolase</keyword>
<feature type="compositionally biased region" description="Polar residues" evidence="12">
    <location>
        <begin position="1142"/>
        <end position="1153"/>
    </location>
</feature>
<evidence type="ECO:0000256" key="8">
    <source>
        <dbReference type="ARBA" id="ARBA00023277"/>
    </source>
</evidence>
<dbReference type="SUPFAM" id="SSF57016">
    <property type="entry name" value="Plant lectins/antimicrobial peptides"/>
    <property type="match status" value="1"/>
</dbReference>
<evidence type="ECO:0000256" key="11">
    <source>
        <dbReference type="RuleBase" id="RU000489"/>
    </source>
</evidence>
<evidence type="ECO:0000256" key="2">
    <source>
        <dbReference type="ARBA" id="ARBA00008682"/>
    </source>
</evidence>
<dbReference type="GO" id="GO:0006032">
    <property type="term" value="P:chitin catabolic process"/>
    <property type="evidence" value="ECO:0007669"/>
    <property type="project" value="UniProtKB-KW"/>
</dbReference>
<keyword evidence="13" id="KW-0732">Signal</keyword>
<keyword evidence="6" id="KW-0146">Chitin degradation</keyword>
<evidence type="ECO:0000259" key="15">
    <source>
        <dbReference type="PROSITE" id="PS51910"/>
    </source>
</evidence>
<dbReference type="Gene3D" id="3.10.50.10">
    <property type="match status" value="1"/>
</dbReference>
<dbReference type="InterPro" id="IPR001579">
    <property type="entry name" value="Glyco_hydro_18_chit_AS"/>
</dbReference>
<dbReference type="SUPFAM" id="SSF51445">
    <property type="entry name" value="(Trans)glycosidases"/>
    <property type="match status" value="1"/>
</dbReference>
<evidence type="ECO:0000256" key="4">
    <source>
        <dbReference type="ARBA" id="ARBA00022669"/>
    </source>
</evidence>